<dbReference type="InterPro" id="IPR018649">
    <property type="entry name" value="SHOCT"/>
</dbReference>
<name>M0IA48_9EURY</name>
<dbReference type="EMBL" id="AOLN01000017">
    <property type="protein sequence ID" value="ELZ92902.1"/>
    <property type="molecule type" value="Genomic_DNA"/>
</dbReference>
<reference evidence="3 4" key="1">
    <citation type="journal article" date="2014" name="PLoS Genet.">
        <title>Phylogenetically driven sequencing of extremely halophilic archaea reveals strategies for static and dynamic osmo-response.</title>
        <authorList>
            <person name="Becker E.A."/>
            <person name="Seitzer P.M."/>
            <person name="Tritt A."/>
            <person name="Larsen D."/>
            <person name="Krusor M."/>
            <person name="Yao A.I."/>
            <person name="Wu D."/>
            <person name="Madern D."/>
            <person name="Eisen J.A."/>
            <person name="Darling A.E."/>
            <person name="Facciotti M.T."/>
        </authorList>
    </citation>
    <scope>NUCLEOTIDE SEQUENCE [LARGE SCALE GENOMIC DNA]</scope>
    <source>
        <strain evidence="3 4">ATCC BAA-1512</strain>
    </source>
</reference>
<evidence type="ECO:0000256" key="1">
    <source>
        <dbReference type="SAM" id="Phobius"/>
    </source>
</evidence>
<dbReference type="Pfam" id="PF09851">
    <property type="entry name" value="SHOCT"/>
    <property type="match status" value="1"/>
</dbReference>
<comment type="caution">
    <text evidence="3">The sequence shown here is derived from an EMBL/GenBank/DDBJ whole genome shotgun (WGS) entry which is preliminary data.</text>
</comment>
<protein>
    <recommendedName>
        <fullName evidence="2">SHOCT domain-containing protein</fullName>
    </recommendedName>
</protein>
<dbReference type="OrthoDB" id="178074at2157"/>
<gene>
    <name evidence="3" type="ORF">C440_12314</name>
</gene>
<dbReference type="AlphaFoldDB" id="M0IA48"/>
<evidence type="ECO:0000313" key="3">
    <source>
        <dbReference type="EMBL" id="ELZ92902.1"/>
    </source>
</evidence>
<dbReference type="STRING" id="662479.C440_12314"/>
<evidence type="ECO:0000259" key="2">
    <source>
        <dbReference type="Pfam" id="PF09851"/>
    </source>
</evidence>
<dbReference type="PATRIC" id="fig|662479.7.peg.2493"/>
<keyword evidence="4" id="KW-1185">Reference proteome</keyword>
<dbReference type="Proteomes" id="UP000011550">
    <property type="component" value="Unassembled WGS sequence"/>
</dbReference>
<sequence length="138" mass="15302">MSPLDVLRDYGLRSFVYAYPLQFGVSLGILSAVVALAGDGSIASTFILFSVIGSVLGVVYSYGVDIVVERQKSDRQESHEVAKPNDATRSLHVLCERYANGELTEAQFEAKLSKLLETETVESAQEYTSRREREFQSE</sequence>
<proteinExistence type="predicted"/>
<feature type="transmembrane region" description="Helical" evidence="1">
    <location>
        <begin position="42"/>
        <end position="63"/>
    </location>
</feature>
<keyword evidence="1" id="KW-0472">Membrane</keyword>
<dbReference type="RefSeq" id="WP_008320790.1">
    <property type="nucleotide sequence ID" value="NZ_AOLN01000017.1"/>
</dbReference>
<accession>M0IA48</accession>
<organism evidence="3 4">
    <name type="scientific">Haloferax mucosum ATCC BAA-1512</name>
    <dbReference type="NCBI Taxonomy" id="662479"/>
    <lineage>
        <taxon>Archaea</taxon>
        <taxon>Methanobacteriati</taxon>
        <taxon>Methanobacteriota</taxon>
        <taxon>Stenosarchaea group</taxon>
        <taxon>Halobacteria</taxon>
        <taxon>Halobacteriales</taxon>
        <taxon>Haloferacaceae</taxon>
        <taxon>Haloferax</taxon>
    </lineage>
</organism>
<keyword evidence="1" id="KW-0812">Transmembrane</keyword>
<feature type="transmembrane region" description="Helical" evidence="1">
    <location>
        <begin position="16"/>
        <end position="36"/>
    </location>
</feature>
<keyword evidence="1" id="KW-1133">Transmembrane helix</keyword>
<feature type="domain" description="SHOCT" evidence="2">
    <location>
        <begin position="96"/>
        <end position="116"/>
    </location>
</feature>
<evidence type="ECO:0000313" key="4">
    <source>
        <dbReference type="Proteomes" id="UP000011550"/>
    </source>
</evidence>